<name>D7FZK1_ECTSI</name>
<sequence length="136" mass="15206">MSDVAVVGVTPKPTISKEEDRRLKLQQWKESKAALEKKVTPAERKAAPDRKAQFFERRERRLQEEREKRASRSGKENNMPPAEASRKAAGSDQTHRLSSTPRPGAASDGQVKLTETTPASAARQPRVKFLRAGQNM</sequence>
<dbReference type="EMBL" id="FN649727">
    <property type="protein sequence ID" value="CBJ32808.1"/>
    <property type="molecule type" value="Genomic_DNA"/>
</dbReference>
<organism evidence="2 3">
    <name type="scientific">Ectocarpus siliculosus</name>
    <name type="common">Brown alga</name>
    <name type="synonym">Conferva siliculosa</name>
    <dbReference type="NCBI Taxonomy" id="2880"/>
    <lineage>
        <taxon>Eukaryota</taxon>
        <taxon>Sar</taxon>
        <taxon>Stramenopiles</taxon>
        <taxon>Ochrophyta</taxon>
        <taxon>PX clade</taxon>
        <taxon>Phaeophyceae</taxon>
        <taxon>Ectocarpales</taxon>
        <taxon>Ectocarpaceae</taxon>
        <taxon>Ectocarpus</taxon>
    </lineage>
</organism>
<dbReference type="AlphaFoldDB" id="D7FZK1"/>
<reference evidence="2 3" key="1">
    <citation type="journal article" date="2010" name="Nature">
        <title>The Ectocarpus genome and the independent evolution of multicellularity in brown algae.</title>
        <authorList>
            <person name="Cock J.M."/>
            <person name="Sterck L."/>
            <person name="Rouze P."/>
            <person name="Scornet D."/>
            <person name="Allen A.E."/>
            <person name="Amoutzias G."/>
            <person name="Anthouard V."/>
            <person name="Artiguenave F."/>
            <person name="Aury J.M."/>
            <person name="Badger J.H."/>
            <person name="Beszteri B."/>
            <person name="Billiau K."/>
            <person name="Bonnet E."/>
            <person name="Bothwell J.H."/>
            <person name="Bowler C."/>
            <person name="Boyen C."/>
            <person name="Brownlee C."/>
            <person name="Carrano C.J."/>
            <person name="Charrier B."/>
            <person name="Cho G.Y."/>
            <person name="Coelho S.M."/>
            <person name="Collen J."/>
            <person name="Corre E."/>
            <person name="Da Silva C."/>
            <person name="Delage L."/>
            <person name="Delaroque N."/>
            <person name="Dittami S.M."/>
            <person name="Doulbeau S."/>
            <person name="Elias M."/>
            <person name="Farnham G."/>
            <person name="Gachon C.M."/>
            <person name="Gschloessl B."/>
            <person name="Heesch S."/>
            <person name="Jabbari K."/>
            <person name="Jubin C."/>
            <person name="Kawai H."/>
            <person name="Kimura K."/>
            <person name="Kloareg B."/>
            <person name="Kupper F.C."/>
            <person name="Lang D."/>
            <person name="Le Bail A."/>
            <person name="Leblanc C."/>
            <person name="Lerouge P."/>
            <person name="Lohr M."/>
            <person name="Lopez P.J."/>
            <person name="Martens C."/>
            <person name="Maumus F."/>
            <person name="Michel G."/>
            <person name="Miranda-Saavedra D."/>
            <person name="Morales J."/>
            <person name="Moreau H."/>
            <person name="Motomura T."/>
            <person name="Nagasato C."/>
            <person name="Napoli C.A."/>
            <person name="Nelson D.R."/>
            <person name="Nyvall-Collen P."/>
            <person name="Peters A.F."/>
            <person name="Pommier C."/>
            <person name="Potin P."/>
            <person name="Poulain J."/>
            <person name="Quesneville H."/>
            <person name="Read B."/>
            <person name="Rensing S.A."/>
            <person name="Ritter A."/>
            <person name="Rousvoal S."/>
            <person name="Samanta M."/>
            <person name="Samson G."/>
            <person name="Schroeder D.C."/>
            <person name="Segurens B."/>
            <person name="Strittmatter M."/>
            <person name="Tonon T."/>
            <person name="Tregear J.W."/>
            <person name="Valentin K."/>
            <person name="von Dassow P."/>
            <person name="Yamagishi T."/>
            <person name="Van de Peer Y."/>
            <person name="Wincker P."/>
        </authorList>
    </citation>
    <scope>NUCLEOTIDE SEQUENCE [LARGE SCALE GENOMIC DNA]</scope>
    <source>
        <strain evidence="3">Ec32 / CCAP1310/4</strain>
    </source>
</reference>
<keyword evidence="3" id="KW-1185">Reference proteome</keyword>
<dbReference type="InParanoid" id="D7FZK1"/>
<feature type="region of interest" description="Disordered" evidence="1">
    <location>
        <begin position="1"/>
        <end position="136"/>
    </location>
</feature>
<dbReference type="EMBL" id="FN648571">
    <property type="protein sequence ID" value="CBJ32808.1"/>
    <property type="molecule type" value="Genomic_DNA"/>
</dbReference>
<proteinExistence type="predicted"/>
<accession>D7FZK1</accession>
<evidence type="ECO:0000256" key="1">
    <source>
        <dbReference type="SAM" id="MobiDB-lite"/>
    </source>
</evidence>
<gene>
    <name evidence="2" type="ORF">Esi_0376_0007</name>
</gene>
<protein>
    <submittedName>
        <fullName evidence="2">Uncharacterized protein</fullName>
    </submittedName>
</protein>
<feature type="compositionally biased region" description="Basic and acidic residues" evidence="1">
    <location>
        <begin position="15"/>
        <end position="75"/>
    </location>
</feature>
<dbReference type="Proteomes" id="UP000002630">
    <property type="component" value="Linkage Group LG02"/>
</dbReference>
<evidence type="ECO:0000313" key="3">
    <source>
        <dbReference type="Proteomes" id="UP000002630"/>
    </source>
</evidence>
<evidence type="ECO:0000313" key="2">
    <source>
        <dbReference type="EMBL" id="CBJ32808.1"/>
    </source>
</evidence>